<protein>
    <recommendedName>
        <fullName evidence="3">PI4-kinase N-terminal domain-containing protein</fullName>
    </recommendedName>
</protein>
<dbReference type="Pfam" id="PF19274">
    <property type="entry name" value="PI4K_N"/>
    <property type="match status" value="1"/>
</dbReference>
<feature type="region of interest" description="Disordered" evidence="2">
    <location>
        <begin position="272"/>
        <end position="297"/>
    </location>
</feature>
<accession>A0A0C3LN04</accession>
<name>A0A0C3LN04_9AGAM</name>
<dbReference type="STRING" id="1051891.A0A0C3LN04"/>
<feature type="region of interest" description="Disordered" evidence="2">
    <location>
        <begin position="546"/>
        <end position="570"/>
    </location>
</feature>
<feature type="region of interest" description="Disordered" evidence="2">
    <location>
        <begin position="40"/>
        <end position="84"/>
    </location>
</feature>
<dbReference type="Proteomes" id="UP000054248">
    <property type="component" value="Unassembled WGS sequence"/>
</dbReference>
<dbReference type="EMBL" id="KN823102">
    <property type="protein sequence ID" value="KIO22722.1"/>
    <property type="molecule type" value="Genomic_DNA"/>
</dbReference>
<keyword evidence="5" id="KW-1185">Reference proteome</keyword>
<evidence type="ECO:0000313" key="5">
    <source>
        <dbReference type="Proteomes" id="UP000054248"/>
    </source>
</evidence>
<evidence type="ECO:0000313" key="4">
    <source>
        <dbReference type="EMBL" id="KIO22722.1"/>
    </source>
</evidence>
<reference evidence="5" key="2">
    <citation type="submission" date="2015-01" db="EMBL/GenBank/DDBJ databases">
        <title>Evolutionary Origins and Diversification of the Mycorrhizal Mutualists.</title>
        <authorList>
            <consortium name="DOE Joint Genome Institute"/>
            <consortium name="Mycorrhizal Genomics Consortium"/>
            <person name="Kohler A."/>
            <person name="Kuo A."/>
            <person name="Nagy L.G."/>
            <person name="Floudas D."/>
            <person name="Copeland A."/>
            <person name="Barry K.W."/>
            <person name="Cichocki N."/>
            <person name="Veneault-Fourrey C."/>
            <person name="LaButti K."/>
            <person name="Lindquist E.A."/>
            <person name="Lipzen A."/>
            <person name="Lundell T."/>
            <person name="Morin E."/>
            <person name="Murat C."/>
            <person name="Riley R."/>
            <person name="Ohm R."/>
            <person name="Sun H."/>
            <person name="Tunlid A."/>
            <person name="Henrissat B."/>
            <person name="Grigoriev I.V."/>
            <person name="Hibbett D.S."/>
            <person name="Martin F."/>
        </authorList>
    </citation>
    <scope>NUCLEOTIDE SEQUENCE [LARGE SCALE GENOMIC DNA]</scope>
    <source>
        <strain evidence="5">MUT 4182</strain>
    </source>
</reference>
<evidence type="ECO:0000259" key="3">
    <source>
        <dbReference type="Pfam" id="PF19274"/>
    </source>
</evidence>
<dbReference type="OrthoDB" id="10264149at2759"/>
<proteinExistence type="inferred from homology"/>
<dbReference type="InterPro" id="IPR045495">
    <property type="entry name" value="PI4K_N"/>
</dbReference>
<evidence type="ECO:0000256" key="1">
    <source>
        <dbReference type="ARBA" id="ARBA00006209"/>
    </source>
</evidence>
<gene>
    <name evidence="4" type="ORF">M407DRAFT_216052</name>
</gene>
<organism evidence="4 5">
    <name type="scientific">Tulasnella calospora MUT 4182</name>
    <dbReference type="NCBI Taxonomy" id="1051891"/>
    <lineage>
        <taxon>Eukaryota</taxon>
        <taxon>Fungi</taxon>
        <taxon>Dikarya</taxon>
        <taxon>Basidiomycota</taxon>
        <taxon>Agaricomycotina</taxon>
        <taxon>Agaricomycetes</taxon>
        <taxon>Cantharellales</taxon>
        <taxon>Tulasnellaceae</taxon>
        <taxon>Tulasnella</taxon>
    </lineage>
</organism>
<sequence>MDRYDLARTVSCPISGWRSVASETDEGKKSVEGAIQALSSRVETGVKSPQGDATYVNGGTPRERGPNLAESPDDDSASEEEDEYEPRVFMVGDIAHLAPDHVDFDKWFQSASGVRCNIAFGEMASNIPPEHSAKSTVVLIEILKDIPYIDFEHSLEWEDWALPDQLVFSIVSALLKIAATYPEHRSNVMDALRTFSLKVINQLQSESPDEVITRVAPSFHGLYRAVISTPFPWHVSEWQALSAKVDGVFTPHLVDRLNSLLTEYLEVAAEDIAHPQERNGRADPQDDEGLSPDARSRPSQAFVSSLVLRYASAERPLSGYFLVCSLTEIQWVLLGQVLAPPLSIRSSPEDSPLSPDTPQATGPVFSSLQAKTLRECDDVDDEAEAANEAWGNLIRQSVEPLFRSSNSEMDGDDLAPPRSIEEELELDGAKKALNATLSSAMQTFEDLLVQIEEMDVEPSMETYAYETMAESLKLASLCCIALGDLDSGLFSRLKLLLSDSSPIYENLVQEAALTATTALVHKPDLTKLFVSQVAGKNHYAGENDGIRLAGSNVPDKLQKQPPSGTPRSETENLRTLLAKALAHIWDKTSTLSTQELKRLLFRCASALASAKKCDYDLLHYLVTIPFEIFSPLSISLGIESWTWLIRERPDCEISLMLEINSAWAGTIKKHKGVFSKHLNYDDPFNHPIKYSPTDRAEIDQNLRNARRLLTPHTLLVSMLHSRFQAVRYRHPGLILLLLRLVLRSCQAFETMSTHPLAREVRFSLLLFGFEALRSSRMDTFAEHSIREALYKAAFSWFAVRPQWSFGANRVQIDADVKLLNAFLDAVQQDGVRADHLTTSLTAERHASRASGNLI</sequence>
<dbReference type="HOGENOM" id="CLU_334389_0_0_1"/>
<evidence type="ECO:0000256" key="2">
    <source>
        <dbReference type="SAM" id="MobiDB-lite"/>
    </source>
</evidence>
<feature type="compositionally biased region" description="Basic and acidic residues" evidence="2">
    <location>
        <begin position="272"/>
        <end position="284"/>
    </location>
</feature>
<feature type="domain" description="PI4-kinase N-terminal" evidence="3">
    <location>
        <begin position="607"/>
        <end position="831"/>
    </location>
</feature>
<reference evidence="4 5" key="1">
    <citation type="submission" date="2014-04" db="EMBL/GenBank/DDBJ databases">
        <authorList>
            <consortium name="DOE Joint Genome Institute"/>
            <person name="Kuo A."/>
            <person name="Girlanda M."/>
            <person name="Perotto S."/>
            <person name="Kohler A."/>
            <person name="Nagy L.G."/>
            <person name="Floudas D."/>
            <person name="Copeland A."/>
            <person name="Barry K.W."/>
            <person name="Cichocki N."/>
            <person name="Veneault-Fourrey C."/>
            <person name="LaButti K."/>
            <person name="Lindquist E.A."/>
            <person name="Lipzen A."/>
            <person name="Lundell T."/>
            <person name="Morin E."/>
            <person name="Murat C."/>
            <person name="Sun H."/>
            <person name="Tunlid A."/>
            <person name="Henrissat B."/>
            <person name="Grigoriev I.V."/>
            <person name="Hibbett D.S."/>
            <person name="Martin F."/>
            <person name="Nordberg H.P."/>
            <person name="Cantor M.N."/>
            <person name="Hua S.X."/>
        </authorList>
    </citation>
    <scope>NUCLEOTIDE SEQUENCE [LARGE SCALE GENOMIC DNA]</scope>
    <source>
        <strain evidence="4 5">MUT 4182</strain>
    </source>
</reference>
<comment type="similarity">
    <text evidence="1">Belongs to the PI3/PI4-kinase family. Type III PI4K subfamily.</text>
</comment>
<dbReference type="AlphaFoldDB" id="A0A0C3LN04"/>
<feature type="compositionally biased region" description="Acidic residues" evidence="2">
    <location>
        <begin position="71"/>
        <end position="84"/>
    </location>
</feature>